<feature type="region of interest" description="Disordered" evidence="3">
    <location>
        <begin position="136"/>
        <end position="157"/>
    </location>
</feature>
<evidence type="ECO:0000256" key="3">
    <source>
        <dbReference type="SAM" id="MobiDB-lite"/>
    </source>
</evidence>
<organism evidence="5 6">
    <name type="scientific">Macrophomina phaseolina</name>
    <dbReference type="NCBI Taxonomy" id="35725"/>
    <lineage>
        <taxon>Eukaryota</taxon>
        <taxon>Fungi</taxon>
        <taxon>Dikarya</taxon>
        <taxon>Ascomycota</taxon>
        <taxon>Pezizomycotina</taxon>
        <taxon>Dothideomycetes</taxon>
        <taxon>Dothideomycetes incertae sedis</taxon>
        <taxon>Botryosphaeriales</taxon>
        <taxon>Botryosphaeriaceae</taxon>
        <taxon>Macrophomina</taxon>
    </lineage>
</organism>
<comment type="subcellular location">
    <subcellularLocation>
        <location evidence="1">Nucleus</location>
    </subcellularLocation>
</comment>
<evidence type="ECO:0000256" key="2">
    <source>
        <dbReference type="ARBA" id="ARBA00023242"/>
    </source>
</evidence>
<protein>
    <recommendedName>
        <fullName evidence="4">Zn(2)-C6 fungal-type domain-containing protein</fullName>
    </recommendedName>
</protein>
<gene>
    <name evidence="5" type="ORF">B0J12DRAFT_94670</name>
</gene>
<sequence length="393" mass="43287">MSNWKDPTFDLIRAIFPAGRRPFPIHHSRKQYDASRPESLRGCIRMFLNAARRTPGTATFAAMSSPIPIAGARVPFLRHSVKCAAKGGQPPPPEPKRGRRRHACARCVRRKLSCDANIPCSNCSAGSHECLYPARLSSSSPEAPGPAPKLETLSEDDEPMDASSLMRFTDLNLSGRTETIATESNELHNRIPLHSVSKIFSGLDQESAAVDTLCPDAGDLIHSLFPGLSADLLLSQDISPRLDSQHCLLQAQLEEIIYQLSLVHLSQNHTEGFPLDLARSVFTVQNFKDFAWASFYRLFPTFPVLHQPTFRLVNASTRLLLGIFLNGSVVTAPCDGARSAKSFSHSLKNTSLATPYSNIRRLIWGGMNLKTCVAHICSIRCKRTSATKRRGGE</sequence>
<accession>A0ABQ8FPG8</accession>
<keyword evidence="2" id="KW-0539">Nucleus</keyword>
<dbReference type="Gene3D" id="4.10.240.10">
    <property type="entry name" value="Zn(2)-C6 fungal-type DNA-binding domain"/>
    <property type="match status" value="1"/>
</dbReference>
<feature type="domain" description="Zn(2)-C6 fungal-type" evidence="4">
    <location>
        <begin position="103"/>
        <end position="132"/>
    </location>
</feature>
<dbReference type="Pfam" id="PF00172">
    <property type="entry name" value="Zn_clus"/>
    <property type="match status" value="1"/>
</dbReference>
<dbReference type="PANTHER" id="PTHR31001">
    <property type="entry name" value="UNCHARACTERIZED TRANSCRIPTIONAL REGULATORY PROTEIN"/>
    <property type="match status" value="1"/>
</dbReference>
<name>A0ABQ8FPG8_9PEZI</name>
<dbReference type="InterPro" id="IPR050613">
    <property type="entry name" value="Sec_Metabolite_Reg"/>
</dbReference>
<dbReference type="SUPFAM" id="SSF57701">
    <property type="entry name" value="Zn2/Cys6 DNA-binding domain"/>
    <property type="match status" value="1"/>
</dbReference>
<dbReference type="InterPro" id="IPR036864">
    <property type="entry name" value="Zn2-C6_fun-type_DNA-bd_sf"/>
</dbReference>
<dbReference type="CDD" id="cd00067">
    <property type="entry name" value="GAL4"/>
    <property type="match status" value="1"/>
</dbReference>
<keyword evidence="6" id="KW-1185">Reference proteome</keyword>
<dbReference type="InterPro" id="IPR001138">
    <property type="entry name" value="Zn2Cys6_DnaBD"/>
</dbReference>
<dbReference type="SMART" id="SM00066">
    <property type="entry name" value="GAL4"/>
    <property type="match status" value="1"/>
</dbReference>
<evidence type="ECO:0000313" key="5">
    <source>
        <dbReference type="EMBL" id="KAH7002699.1"/>
    </source>
</evidence>
<evidence type="ECO:0000313" key="6">
    <source>
        <dbReference type="Proteomes" id="UP000774617"/>
    </source>
</evidence>
<evidence type="ECO:0000256" key="1">
    <source>
        <dbReference type="ARBA" id="ARBA00004123"/>
    </source>
</evidence>
<proteinExistence type="predicted"/>
<dbReference type="Proteomes" id="UP000774617">
    <property type="component" value="Unassembled WGS sequence"/>
</dbReference>
<evidence type="ECO:0000259" key="4">
    <source>
        <dbReference type="PROSITE" id="PS50048"/>
    </source>
</evidence>
<reference evidence="5 6" key="1">
    <citation type="journal article" date="2021" name="Nat. Commun.">
        <title>Genetic determinants of endophytism in the Arabidopsis root mycobiome.</title>
        <authorList>
            <person name="Mesny F."/>
            <person name="Miyauchi S."/>
            <person name="Thiergart T."/>
            <person name="Pickel B."/>
            <person name="Atanasova L."/>
            <person name="Karlsson M."/>
            <person name="Huettel B."/>
            <person name="Barry K.W."/>
            <person name="Haridas S."/>
            <person name="Chen C."/>
            <person name="Bauer D."/>
            <person name="Andreopoulos W."/>
            <person name="Pangilinan J."/>
            <person name="LaButti K."/>
            <person name="Riley R."/>
            <person name="Lipzen A."/>
            <person name="Clum A."/>
            <person name="Drula E."/>
            <person name="Henrissat B."/>
            <person name="Kohler A."/>
            <person name="Grigoriev I.V."/>
            <person name="Martin F.M."/>
            <person name="Hacquard S."/>
        </authorList>
    </citation>
    <scope>NUCLEOTIDE SEQUENCE [LARGE SCALE GENOMIC DNA]</scope>
    <source>
        <strain evidence="5 6">MPI-SDFR-AT-0080</strain>
    </source>
</reference>
<comment type="caution">
    <text evidence="5">The sequence shown here is derived from an EMBL/GenBank/DDBJ whole genome shotgun (WGS) entry which is preliminary data.</text>
</comment>
<dbReference type="PROSITE" id="PS50048">
    <property type="entry name" value="ZN2_CY6_FUNGAL_2"/>
    <property type="match status" value="1"/>
</dbReference>
<dbReference type="EMBL" id="JAGTJR010000135">
    <property type="protein sequence ID" value="KAH7002699.1"/>
    <property type="molecule type" value="Genomic_DNA"/>
</dbReference>